<accession>A0ABR9KCT5</accession>
<reference evidence="1 2" key="1">
    <citation type="submission" date="2020-10" db="EMBL/GenBank/DDBJ databases">
        <title>Sequencing the genomes of 1000 actinobacteria strains.</title>
        <authorList>
            <person name="Klenk H.-P."/>
        </authorList>
    </citation>
    <scope>NUCLEOTIDE SEQUENCE [LARGE SCALE GENOMIC DNA]</scope>
    <source>
        <strain evidence="1 2">DSM 43748</strain>
    </source>
</reference>
<evidence type="ECO:0000313" key="2">
    <source>
        <dbReference type="Proteomes" id="UP000661607"/>
    </source>
</evidence>
<keyword evidence="2" id="KW-1185">Reference proteome</keyword>
<organism evidence="1 2">
    <name type="scientific">Nonomuraea africana</name>
    <dbReference type="NCBI Taxonomy" id="46171"/>
    <lineage>
        <taxon>Bacteria</taxon>
        <taxon>Bacillati</taxon>
        <taxon>Actinomycetota</taxon>
        <taxon>Actinomycetes</taxon>
        <taxon>Streptosporangiales</taxon>
        <taxon>Streptosporangiaceae</taxon>
        <taxon>Nonomuraea</taxon>
    </lineage>
</organism>
<comment type="caution">
    <text evidence="1">The sequence shown here is derived from an EMBL/GenBank/DDBJ whole genome shotgun (WGS) entry which is preliminary data.</text>
</comment>
<gene>
    <name evidence="1" type="ORF">H4W81_002588</name>
</gene>
<evidence type="ECO:0000313" key="1">
    <source>
        <dbReference type="EMBL" id="MBE1559809.1"/>
    </source>
</evidence>
<sequence>MIISPQGEVLAETVSTGPEVLKITIEVNQTSNWYLGQRRDLSRL</sequence>
<protein>
    <submittedName>
        <fullName evidence="1">Amidohydrolase</fullName>
    </submittedName>
</protein>
<dbReference type="Proteomes" id="UP000661607">
    <property type="component" value="Unassembled WGS sequence"/>
</dbReference>
<dbReference type="EMBL" id="JADBEF010000001">
    <property type="protein sequence ID" value="MBE1559809.1"/>
    <property type="molecule type" value="Genomic_DNA"/>
</dbReference>
<name>A0ABR9KCT5_9ACTN</name>
<proteinExistence type="predicted"/>